<dbReference type="EMBL" id="KZ288212">
    <property type="protein sequence ID" value="PBC32877.1"/>
    <property type="molecule type" value="Genomic_DNA"/>
</dbReference>
<evidence type="ECO:0000256" key="1">
    <source>
        <dbReference type="SAM" id="MobiDB-lite"/>
    </source>
</evidence>
<feature type="compositionally biased region" description="Basic and acidic residues" evidence="1">
    <location>
        <begin position="191"/>
        <end position="200"/>
    </location>
</feature>
<dbReference type="AlphaFoldDB" id="A0A2A3EME6"/>
<name>A0A2A3EME6_APICC</name>
<evidence type="ECO:0000313" key="3">
    <source>
        <dbReference type="EMBL" id="PBC32877.1"/>
    </source>
</evidence>
<keyword evidence="4" id="KW-1185">Reference proteome</keyword>
<sequence length="416" mass="47553">MLQFAFCLILIFHGKGSIGKPLTPEDVEGLLPPDPRDKNETIAAVVQDPVVQDAVHHTVSNGSLNGLVIKKHVFIMPATNPNLVSFTRFQPKILNEEEHEISDVERSYCIIMNYILSKREHLLVVPTENLQDVKKNITEAKEAETQTQESLLENQGFLEDDESRYLSERNENDLEENKDASLPEPSVDQSSSEKRKSETEFLKNKLTREISLPQDSSSMKVAVPIVAVIDPSNAEKGQVKSPIVAVLPHHIKSNELNGQIQFLKDNGEKIREKAQDYIDQSSLTITPNYWKFSTPSEIAAPSPMYSNDPVSSYADRGASNPSSTTNEMFLTPLIVSQWEMLAPSVQGDRTDYTGETGDMDVAEDIIFRPLFRYRQETQQRSKYYDESNRRYSYTPYRNYDNYYPRRSFYRPQYNDY</sequence>
<organism evidence="3 4">
    <name type="scientific">Apis cerana cerana</name>
    <name type="common">Oriental honeybee</name>
    <dbReference type="NCBI Taxonomy" id="94128"/>
    <lineage>
        <taxon>Eukaryota</taxon>
        <taxon>Metazoa</taxon>
        <taxon>Ecdysozoa</taxon>
        <taxon>Arthropoda</taxon>
        <taxon>Hexapoda</taxon>
        <taxon>Insecta</taxon>
        <taxon>Pterygota</taxon>
        <taxon>Neoptera</taxon>
        <taxon>Endopterygota</taxon>
        <taxon>Hymenoptera</taxon>
        <taxon>Apocrita</taxon>
        <taxon>Aculeata</taxon>
        <taxon>Apoidea</taxon>
        <taxon>Anthophila</taxon>
        <taxon>Apidae</taxon>
        <taxon>Apis</taxon>
    </lineage>
</organism>
<dbReference type="OrthoDB" id="8195753at2759"/>
<feature type="region of interest" description="Disordered" evidence="1">
    <location>
        <begin position="170"/>
        <end position="200"/>
    </location>
</feature>
<reference evidence="3 4" key="1">
    <citation type="submission" date="2014-07" db="EMBL/GenBank/DDBJ databases">
        <title>Genomic and transcriptomic analysis on Apis cerana provide comprehensive insights into honey bee biology.</title>
        <authorList>
            <person name="Diao Q."/>
            <person name="Sun L."/>
            <person name="Zheng H."/>
            <person name="Zheng H."/>
            <person name="Xu S."/>
            <person name="Wang S."/>
            <person name="Zeng Z."/>
            <person name="Hu F."/>
            <person name="Su S."/>
            <person name="Wu J."/>
        </authorList>
    </citation>
    <scope>NUCLEOTIDE SEQUENCE [LARGE SCALE GENOMIC DNA]</scope>
    <source>
        <tissue evidence="3">Pupae without intestine</tissue>
    </source>
</reference>
<feature type="chain" id="PRO_5012810671" evidence="2">
    <location>
        <begin position="20"/>
        <end position="416"/>
    </location>
</feature>
<feature type="compositionally biased region" description="Basic and acidic residues" evidence="1">
    <location>
        <begin position="170"/>
        <end position="181"/>
    </location>
</feature>
<gene>
    <name evidence="3" type="ORF">APICC_01748</name>
</gene>
<accession>A0A2A3EME6</accession>
<evidence type="ECO:0000256" key="2">
    <source>
        <dbReference type="SAM" id="SignalP"/>
    </source>
</evidence>
<evidence type="ECO:0000313" key="4">
    <source>
        <dbReference type="Proteomes" id="UP000242457"/>
    </source>
</evidence>
<feature type="signal peptide" evidence="2">
    <location>
        <begin position="1"/>
        <end position="19"/>
    </location>
</feature>
<dbReference type="Proteomes" id="UP000242457">
    <property type="component" value="Unassembled WGS sequence"/>
</dbReference>
<protein>
    <submittedName>
        <fullName evidence="3">Uncharacterized protein</fullName>
    </submittedName>
</protein>
<keyword evidence="2" id="KW-0732">Signal</keyword>
<proteinExistence type="predicted"/>